<dbReference type="InterPro" id="IPR009000">
    <property type="entry name" value="Transl_B-barrel_sf"/>
</dbReference>
<dbReference type="GO" id="GO:0006364">
    <property type="term" value="P:rRNA processing"/>
    <property type="evidence" value="ECO:0007669"/>
    <property type="project" value="UniProtKB-UniRule"/>
</dbReference>
<dbReference type="Pfam" id="PF01782">
    <property type="entry name" value="RimM"/>
    <property type="match status" value="1"/>
</dbReference>
<dbReference type="SUPFAM" id="SSF50346">
    <property type="entry name" value="PRC-barrel domain"/>
    <property type="match status" value="1"/>
</dbReference>
<comment type="domain">
    <text evidence="5">The PRC barrel domain binds ribosomal protein uS19.</text>
</comment>
<proteinExistence type="inferred from homology"/>
<dbReference type="PANTHER" id="PTHR33692:SF1">
    <property type="entry name" value="RIBOSOME MATURATION FACTOR RIMM"/>
    <property type="match status" value="1"/>
</dbReference>
<evidence type="ECO:0000256" key="1">
    <source>
        <dbReference type="ARBA" id="ARBA00022490"/>
    </source>
</evidence>
<accession>A0A1G6LD51</accession>
<dbReference type="HAMAP" id="MF_00014">
    <property type="entry name" value="Ribosome_mat_RimM"/>
    <property type="match status" value="1"/>
</dbReference>
<name>A0A1G6LD51_9BACI</name>
<dbReference type="InterPro" id="IPR036976">
    <property type="entry name" value="RimM_N_sf"/>
</dbReference>
<dbReference type="GO" id="GO:0005840">
    <property type="term" value="C:ribosome"/>
    <property type="evidence" value="ECO:0007669"/>
    <property type="project" value="InterPro"/>
</dbReference>
<keyword evidence="2 5" id="KW-0690">Ribosome biogenesis</keyword>
<comment type="function">
    <text evidence="5">An accessory protein needed during the final step in the assembly of 30S ribosomal subunit, possibly for assembly of the head region. Essential for efficient processing of 16S rRNA. May be needed both before and after RbfA during the maturation of 16S rRNA. It has affinity for free ribosomal 30S subunits but not for 70S ribosomes.</text>
</comment>
<reference evidence="9" key="1">
    <citation type="submission" date="2016-09" db="EMBL/GenBank/DDBJ databases">
        <authorList>
            <person name="Varghese N."/>
            <person name="Submissions S."/>
        </authorList>
    </citation>
    <scope>NUCLEOTIDE SEQUENCE [LARGE SCALE GENOMIC DNA]</scope>
    <source>
        <strain evidence="9">25nlg</strain>
    </source>
</reference>
<dbReference type="SUPFAM" id="SSF50447">
    <property type="entry name" value="Translation proteins"/>
    <property type="match status" value="1"/>
</dbReference>
<evidence type="ECO:0000313" key="9">
    <source>
        <dbReference type="Proteomes" id="UP000242662"/>
    </source>
</evidence>
<evidence type="ECO:0000259" key="6">
    <source>
        <dbReference type="Pfam" id="PF01782"/>
    </source>
</evidence>
<dbReference type="PANTHER" id="PTHR33692">
    <property type="entry name" value="RIBOSOME MATURATION FACTOR RIMM"/>
    <property type="match status" value="1"/>
</dbReference>
<dbReference type="InterPro" id="IPR027275">
    <property type="entry name" value="PRC-brl_dom"/>
</dbReference>
<dbReference type="Proteomes" id="UP000242662">
    <property type="component" value="Unassembled WGS sequence"/>
</dbReference>
<organism evidence="8 9">
    <name type="scientific">Shouchella lonarensis</name>
    <dbReference type="NCBI Taxonomy" id="1464122"/>
    <lineage>
        <taxon>Bacteria</taxon>
        <taxon>Bacillati</taxon>
        <taxon>Bacillota</taxon>
        <taxon>Bacilli</taxon>
        <taxon>Bacillales</taxon>
        <taxon>Bacillaceae</taxon>
        <taxon>Shouchella</taxon>
    </lineage>
</organism>
<dbReference type="Pfam" id="PF05239">
    <property type="entry name" value="PRC"/>
    <property type="match status" value="1"/>
</dbReference>
<dbReference type="EMBL" id="FMYM01000008">
    <property type="protein sequence ID" value="SDC40566.1"/>
    <property type="molecule type" value="Genomic_DNA"/>
</dbReference>
<comment type="subcellular location">
    <subcellularLocation>
        <location evidence="5">Cytoplasm</location>
    </subcellularLocation>
</comment>
<keyword evidence="3 5" id="KW-0698">rRNA processing</keyword>
<dbReference type="STRING" id="1464122.SAMN05421737_10871"/>
<feature type="domain" description="PRC-barrel" evidence="7">
    <location>
        <begin position="102"/>
        <end position="175"/>
    </location>
</feature>
<comment type="subunit">
    <text evidence="5">Binds ribosomal protein uS19.</text>
</comment>
<dbReference type="Gene3D" id="2.30.30.240">
    <property type="entry name" value="PRC-barrel domain"/>
    <property type="match status" value="1"/>
</dbReference>
<evidence type="ECO:0000256" key="3">
    <source>
        <dbReference type="ARBA" id="ARBA00022552"/>
    </source>
</evidence>
<dbReference type="GO" id="GO:0042274">
    <property type="term" value="P:ribosomal small subunit biogenesis"/>
    <property type="evidence" value="ECO:0007669"/>
    <property type="project" value="UniProtKB-UniRule"/>
</dbReference>
<gene>
    <name evidence="5" type="primary">rimM</name>
    <name evidence="8" type="ORF">SAMN05421737_10871</name>
</gene>
<evidence type="ECO:0000256" key="2">
    <source>
        <dbReference type="ARBA" id="ARBA00022517"/>
    </source>
</evidence>
<dbReference type="Gene3D" id="2.40.30.60">
    <property type="entry name" value="RimM"/>
    <property type="match status" value="1"/>
</dbReference>
<dbReference type="AlphaFoldDB" id="A0A1G6LD51"/>
<dbReference type="GO" id="GO:0005737">
    <property type="term" value="C:cytoplasm"/>
    <property type="evidence" value="ECO:0007669"/>
    <property type="project" value="UniProtKB-SubCell"/>
</dbReference>
<keyword evidence="1 5" id="KW-0963">Cytoplasm</keyword>
<feature type="domain" description="RimM N-terminal" evidence="6">
    <location>
        <begin position="12"/>
        <end position="95"/>
    </location>
</feature>
<keyword evidence="9" id="KW-1185">Reference proteome</keyword>
<dbReference type="InterPro" id="IPR002676">
    <property type="entry name" value="RimM_N"/>
</dbReference>
<dbReference type="GO" id="GO:0043022">
    <property type="term" value="F:ribosome binding"/>
    <property type="evidence" value="ECO:0007669"/>
    <property type="project" value="InterPro"/>
</dbReference>
<sequence length="178" mass="20522">MHMKKKMNWFSVGRLVNTHGVRGEVRVMSHSDFTDERYKQGTELKVADTPDGQGKMVKVASHRVHKQFDLLTFEEYDSLQSVEPFKGMQLYVSEAQLSELAEHEYYYHEIIGCAAIDEEDGTVLGQIYDIIETGANDVWVVRRDGKKDLLLPYIESVVKNVDVEKRRVYVHVLEGLDE</sequence>
<evidence type="ECO:0000313" key="8">
    <source>
        <dbReference type="EMBL" id="SDC40566.1"/>
    </source>
</evidence>
<comment type="similarity">
    <text evidence="5">Belongs to the RimM family.</text>
</comment>
<keyword evidence="4 5" id="KW-0143">Chaperone</keyword>
<evidence type="ECO:0000256" key="5">
    <source>
        <dbReference type="HAMAP-Rule" id="MF_00014"/>
    </source>
</evidence>
<dbReference type="InterPro" id="IPR011961">
    <property type="entry name" value="RimM"/>
</dbReference>
<dbReference type="InterPro" id="IPR011033">
    <property type="entry name" value="PRC_barrel-like_sf"/>
</dbReference>
<protein>
    <recommendedName>
        <fullName evidence="5">Ribosome maturation factor RimM</fullName>
    </recommendedName>
</protein>
<evidence type="ECO:0000256" key="4">
    <source>
        <dbReference type="ARBA" id="ARBA00023186"/>
    </source>
</evidence>
<evidence type="ECO:0000259" key="7">
    <source>
        <dbReference type="Pfam" id="PF05239"/>
    </source>
</evidence>
<dbReference type="NCBIfam" id="TIGR02273">
    <property type="entry name" value="16S_RimM"/>
    <property type="match status" value="1"/>
</dbReference>